<dbReference type="Proteomes" id="UP000179037">
    <property type="component" value="Unassembled WGS sequence"/>
</dbReference>
<protein>
    <submittedName>
        <fullName evidence="3">TIGR02099 family protein</fullName>
    </submittedName>
</protein>
<accession>A0A1F6U0K4</accession>
<evidence type="ECO:0000256" key="1">
    <source>
        <dbReference type="SAM" id="Phobius"/>
    </source>
</evidence>
<gene>
    <name evidence="3" type="ORF">A3A87_02180</name>
</gene>
<evidence type="ECO:0000313" key="3">
    <source>
        <dbReference type="EMBL" id="OGI50860.1"/>
    </source>
</evidence>
<keyword evidence="1" id="KW-1133">Transmembrane helix</keyword>
<proteinExistence type="predicted"/>
<feature type="transmembrane region" description="Helical" evidence="1">
    <location>
        <begin position="21"/>
        <end position="45"/>
    </location>
</feature>
<sequence length="1298" mass="141623">MKKRLRQYAFHIGRVTLHVSRWTLYISAAALALLTVVFIIARFLLPMITEQKPNLELYLSQRSGHPVRIDSLHAYWDGLHPGARVQGLQVFAADGVRPAIRLSEVRLSLALLPLLWGNFEINSLVVVNPSLALERLTDGRFRISGFDPLQPVERGQDEKFVNWLFQQGRLEIENGELQWSDHRETGSAVRLGRANLSLRNDGDRHRLAFNADFPDGMCDECSIVLDVTGNPLASSEWDGDIYLRAGHINISALPLIAREKLPDNFRGRFALQLQSDWEEGRPVSVRGYAKVSDLRLPIRGWDAPLGIRAASGDLSWKAKQEGWRLDVANPLLGLSGPPWAGGHLRIVYQPDESEFQIKHIDLGDITGFVTRLKSDLTESAKSAPGSAGALLDAWLAVKPAGSADNFGLRLVGDWMSPEDYSLEADFKDGAVFPYQKYPGVRGLSGHLSLSRDTGNFRIDSSDMTLSLPRVFRNPLKAQRISGDLDWERYADYWLLNGNNLRMTGEDGRGTGKLSLQLPHDPAVSPKLKLRVDFQDGNGAHAARYYPAAHLAPATLAWMESAFVAGEITQGYLVYDGPIRDFPFDKGTGKFELRGHVRRGIYRFLPGWEPIEQAEVDVAIDGSEVTVVGGGKIGKLDATQVVVQSRASGAGHHVVRVGGKVSGALDETLNVLRDVKPEPGSARWLAYLPSGLQASGAGILSLDLTIPLSDAHPTNIQGEYRFMKNALRFAGSPVAAEAIEGSVRFTEAGLHEGNLRARFLGGDTVLAAAQREGQLVIHGQGAVTAQGLAPLVGTKIAARISGSASWTGTWQGRQETRELRAEADLRGLKVSLPAPLDRPDGLADEKLVIRTESARRDNLVLALNVGSRMNGKLALAREGESWKFAGARIGFGGAPVAVPKTRDVHVRADLATVDADQWWPLLGGGPTDVPEFLTRVSASVKALTLFDRQFGNLSFDFSRNRDAWQGTVNGAAMAGYVLFSGKDSAARFEMDLAHLVLPDKLHERSDAPVDPRRLPAVQLRSKSFEFRRKQLGELDFMAGPGESGWRIERFNLARPDMNLNASGRWEFDGKNHESQFDIEFNSPDMGKTMEAFGTPDRLAGGEVSVKSHLSWPGSPTNPQLAALSGKVDVSAKKGRFLQVKAGAGRLFGLLDLSAIGRYLTLDFTPVFGKGLLYDRIQGEVNIEKGNAYTSGFSIRGPAMQLDIGGRIGLATEDFDLALELQPKLSDTVTIATWGVLGPQVAAVVLAVQKIFKKQIAAGTRITYVVKGPWDNPVITKLVKGDVANVPEAPGKADDAAEVR</sequence>
<dbReference type="PANTHER" id="PTHR38690:SF1">
    <property type="entry name" value="PROTEASE"/>
    <property type="match status" value="1"/>
</dbReference>
<keyword evidence="1" id="KW-0812">Transmembrane</keyword>
<dbReference type="STRING" id="1817768.A3A87_02180"/>
<organism evidence="3 4">
    <name type="scientific">Candidatus Muproteobacteria bacterium RIFCSPLOWO2_01_FULL_60_18</name>
    <dbReference type="NCBI Taxonomy" id="1817768"/>
    <lineage>
        <taxon>Bacteria</taxon>
        <taxon>Pseudomonadati</taxon>
        <taxon>Pseudomonadota</taxon>
        <taxon>Candidatus Muproteobacteria</taxon>
    </lineage>
</organism>
<evidence type="ECO:0000259" key="2">
    <source>
        <dbReference type="Pfam" id="PF13116"/>
    </source>
</evidence>
<feature type="domain" description="YhdP central" evidence="2">
    <location>
        <begin position="18"/>
        <end position="1273"/>
    </location>
</feature>
<dbReference type="NCBIfam" id="TIGR02099">
    <property type="entry name" value="YhdP family protein"/>
    <property type="match status" value="1"/>
</dbReference>
<dbReference type="InterPro" id="IPR011836">
    <property type="entry name" value="YhdP"/>
</dbReference>
<comment type="caution">
    <text evidence="3">The sequence shown here is derived from an EMBL/GenBank/DDBJ whole genome shotgun (WGS) entry which is preliminary data.</text>
</comment>
<reference evidence="3 4" key="1">
    <citation type="journal article" date="2016" name="Nat. Commun.">
        <title>Thousands of microbial genomes shed light on interconnected biogeochemical processes in an aquifer system.</title>
        <authorList>
            <person name="Anantharaman K."/>
            <person name="Brown C.T."/>
            <person name="Hug L.A."/>
            <person name="Sharon I."/>
            <person name="Castelle C.J."/>
            <person name="Probst A.J."/>
            <person name="Thomas B.C."/>
            <person name="Singh A."/>
            <person name="Wilkins M.J."/>
            <person name="Karaoz U."/>
            <person name="Brodie E.L."/>
            <person name="Williams K.H."/>
            <person name="Hubbard S.S."/>
            <person name="Banfield J.F."/>
        </authorList>
    </citation>
    <scope>NUCLEOTIDE SEQUENCE [LARGE SCALE GENOMIC DNA]</scope>
</reference>
<dbReference type="InterPro" id="IPR025263">
    <property type="entry name" value="YhdP_central"/>
</dbReference>
<evidence type="ECO:0000313" key="4">
    <source>
        <dbReference type="Proteomes" id="UP000179037"/>
    </source>
</evidence>
<keyword evidence="1" id="KW-0472">Membrane</keyword>
<dbReference type="EMBL" id="MFTC01000058">
    <property type="protein sequence ID" value="OGI50860.1"/>
    <property type="molecule type" value="Genomic_DNA"/>
</dbReference>
<dbReference type="Pfam" id="PF13116">
    <property type="entry name" value="YhdP"/>
    <property type="match status" value="1"/>
</dbReference>
<name>A0A1F6U0K4_9PROT</name>
<dbReference type="PANTHER" id="PTHR38690">
    <property type="entry name" value="PROTEASE-RELATED"/>
    <property type="match status" value="1"/>
</dbReference>